<accession>A0AAE0A092</accession>
<dbReference type="PROSITE" id="PS50878">
    <property type="entry name" value="RT_POL"/>
    <property type="match status" value="1"/>
</dbReference>
<dbReference type="PANTHER" id="PTHR33116:SF78">
    <property type="entry name" value="OS12G0587133 PROTEIN"/>
    <property type="match status" value="1"/>
</dbReference>
<protein>
    <recommendedName>
        <fullName evidence="1">Reverse transcriptase domain-containing protein</fullName>
    </recommendedName>
</protein>
<dbReference type="InterPro" id="IPR000477">
    <property type="entry name" value="RT_dom"/>
</dbReference>
<keyword evidence="3" id="KW-1185">Reference proteome</keyword>
<dbReference type="EMBL" id="JANJYJ010000007">
    <property type="protein sequence ID" value="KAK3197797.1"/>
    <property type="molecule type" value="Genomic_DNA"/>
</dbReference>
<gene>
    <name evidence="2" type="ORF">Dsin_021212</name>
</gene>
<name>A0AAE0A092_9ROSI</name>
<comment type="caution">
    <text evidence="2">The sequence shown here is derived from an EMBL/GenBank/DDBJ whole genome shotgun (WGS) entry which is preliminary data.</text>
</comment>
<evidence type="ECO:0000259" key="1">
    <source>
        <dbReference type="PROSITE" id="PS50878"/>
    </source>
</evidence>
<dbReference type="Proteomes" id="UP001281410">
    <property type="component" value="Unassembled WGS sequence"/>
</dbReference>
<sequence>MRSCVSTPGISVLVNGSLSREFGVERGLRKGDPLSPFLFNMAVDGLSALFRKAAELDLVKGVVLGSEGVHVSTLQFADDTILFIQLKVKYIKNARHTLRCFELASGLKINFHKSCVVKVGKIRGVMTNWGELFGCPNVSFPIVYLGLPLGGSPSSKSFWMDLIQRVENRLAPRKKTFLNKGGRLVLIKTMLSSIPTFYMSVFKLLMWVAHKLERLQRNIF</sequence>
<evidence type="ECO:0000313" key="2">
    <source>
        <dbReference type="EMBL" id="KAK3197797.1"/>
    </source>
</evidence>
<dbReference type="PANTHER" id="PTHR33116">
    <property type="entry name" value="REVERSE TRANSCRIPTASE ZINC-BINDING DOMAIN-CONTAINING PROTEIN-RELATED-RELATED"/>
    <property type="match status" value="1"/>
</dbReference>
<dbReference type="Pfam" id="PF00078">
    <property type="entry name" value="RVT_1"/>
    <property type="match status" value="1"/>
</dbReference>
<dbReference type="AlphaFoldDB" id="A0AAE0A092"/>
<evidence type="ECO:0000313" key="3">
    <source>
        <dbReference type="Proteomes" id="UP001281410"/>
    </source>
</evidence>
<reference evidence="2" key="1">
    <citation type="journal article" date="2023" name="Plant J.">
        <title>Genome sequences and population genomics provide insights into the demographic history, inbreeding, and mutation load of two 'living fossil' tree species of Dipteronia.</title>
        <authorList>
            <person name="Feng Y."/>
            <person name="Comes H.P."/>
            <person name="Chen J."/>
            <person name="Zhu S."/>
            <person name="Lu R."/>
            <person name="Zhang X."/>
            <person name="Li P."/>
            <person name="Qiu J."/>
            <person name="Olsen K.M."/>
            <person name="Qiu Y."/>
        </authorList>
    </citation>
    <scope>NUCLEOTIDE SEQUENCE</scope>
    <source>
        <strain evidence="2">NBL</strain>
    </source>
</reference>
<proteinExistence type="predicted"/>
<feature type="domain" description="Reverse transcriptase" evidence="1">
    <location>
        <begin position="1"/>
        <end position="149"/>
    </location>
</feature>
<organism evidence="2 3">
    <name type="scientific">Dipteronia sinensis</name>
    <dbReference type="NCBI Taxonomy" id="43782"/>
    <lineage>
        <taxon>Eukaryota</taxon>
        <taxon>Viridiplantae</taxon>
        <taxon>Streptophyta</taxon>
        <taxon>Embryophyta</taxon>
        <taxon>Tracheophyta</taxon>
        <taxon>Spermatophyta</taxon>
        <taxon>Magnoliopsida</taxon>
        <taxon>eudicotyledons</taxon>
        <taxon>Gunneridae</taxon>
        <taxon>Pentapetalae</taxon>
        <taxon>rosids</taxon>
        <taxon>malvids</taxon>
        <taxon>Sapindales</taxon>
        <taxon>Sapindaceae</taxon>
        <taxon>Hippocastanoideae</taxon>
        <taxon>Acereae</taxon>
        <taxon>Dipteronia</taxon>
    </lineage>
</organism>